<evidence type="ECO:0000259" key="1">
    <source>
        <dbReference type="Pfam" id="PF14371"/>
    </source>
</evidence>
<dbReference type="EMBL" id="LJNI01000016">
    <property type="protein sequence ID" value="KPJ74080.1"/>
    <property type="molecule type" value="Genomic_DNA"/>
</dbReference>
<feature type="domain" description="DUF4412" evidence="1">
    <location>
        <begin position="34"/>
        <end position="245"/>
    </location>
</feature>
<proteinExistence type="predicted"/>
<evidence type="ECO:0000313" key="3">
    <source>
        <dbReference type="Proteomes" id="UP000051012"/>
    </source>
</evidence>
<accession>A0A0S7YHD5</accession>
<gene>
    <name evidence="2" type="ORF">AMJ52_01985</name>
</gene>
<comment type="caution">
    <text evidence="2">The sequence shown here is derived from an EMBL/GenBank/DDBJ whole genome shotgun (WGS) entry which is preliminary data.</text>
</comment>
<protein>
    <recommendedName>
        <fullName evidence="1">DUF4412 domain-containing protein</fullName>
    </recommendedName>
</protein>
<sequence length="250" mass="28708">MRNFILLVLLSLFLHGDIVYEMTTTTEGLTGTEATEISTIFYIKGECRRKESIIKNPTTGEETTITITRLDKQVIWTLDMEHQQYTETKLIETARSNEKFEDTEKPKLPEIIIEKTGKEKEILNKTCEEVIISMKLLTEENNLMVTQTMWVSQDIEGYKEIKEFNAKFSSLSPGQTGVLRTGMDKESFQKLQENIEEIEGFPLELSLDIHMGDQIMPLSIKSHSIVTKIETIPIHEKVFEIPEGFVPSEQ</sequence>
<organism evidence="2 3">
    <name type="scientific">candidate division TA06 bacterium DG_78</name>
    <dbReference type="NCBI Taxonomy" id="1703772"/>
    <lineage>
        <taxon>Bacteria</taxon>
        <taxon>Bacteria division TA06</taxon>
    </lineage>
</organism>
<evidence type="ECO:0000313" key="2">
    <source>
        <dbReference type="EMBL" id="KPJ74080.1"/>
    </source>
</evidence>
<name>A0A0S7YHD5_UNCT6</name>
<dbReference type="AlphaFoldDB" id="A0A0S7YHD5"/>
<dbReference type="Proteomes" id="UP000051012">
    <property type="component" value="Unassembled WGS sequence"/>
</dbReference>
<dbReference type="Pfam" id="PF14371">
    <property type="entry name" value="DUF4412"/>
    <property type="match status" value="1"/>
</dbReference>
<dbReference type="InterPro" id="IPR025524">
    <property type="entry name" value="DUF4412"/>
</dbReference>
<reference evidence="2 3" key="1">
    <citation type="journal article" date="2015" name="Microbiome">
        <title>Genomic resolution of linkages in carbon, nitrogen, and sulfur cycling among widespread estuary sediment bacteria.</title>
        <authorList>
            <person name="Baker B.J."/>
            <person name="Lazar C.S."/>
            <person name="Teske A.P."/>
            <person name="Dick G.J."/>
        </authorList>
    </citation>
    <scope>NUCLEOTIDE SEQUENCE [LARGE SCALE GENOMIC DNA]</scope>
    <source>
        <strain evidence="2">DG_78</strain>
    </source>
</reference>